<organism evidence="2 3">
    <name type="scientific">Methanosarcina acetivorans (strain ATCC 35395 / DSM 2834 / JCM 12185 / C2A)</name>
    <dbReference type="NCBI Taxonomy" id="188937"/>
    <lineage>
        <taxon>Archaea</taxon>
        <taxon>Methanobacteriati</taxon>
        <taxon>Methanobacteriota</taxon>
        <taxon>Stenosarchaea group</taxon>
        <taxon>Methanomicrobia</taxon>
        <taxon>Methanosarcinales</taxon>
        <taxon>Methanosarcinaceae</taxon>
        <taxon>Methanosarcina</taxon>
    </lineage>
</organism>
<evidence type="ECO:0000313" key="2">
    <source>
        <dbReference type="EMBL" id="AAM06716.1"/>
    </source>
</evidence>
<feature type="domain" description="Methyltransferase" evidence="1">
    <location>
        <begin position="63"/>
        <end position="149"/>
    </location>
</feature>
<dbReference type="SUPFAM" id="SSF53335">
    <property type="entry name" value="S-adenosyl-L-methionine-dependent methyltransferases"/>
    <property type="match status" value="1"/>
</dbReference>
<dbReference type="AlphaFoldDB" id="Q8TKQ2"/>
<proteinExistence type="predicted"/>
<dbReference type="PANTHER" id="PTHR43667">
    <property type="entry name" value="CYCLOPROPANE-FATTY-ACYL-PHOSPHOLIPID SYNTHASE"/>
    <property type="match status" value="1"/>
</dbReference>
<gene>
    <name evidence="2" type="ordered locus">MA_3347</name>
</gene>
<dbReference type="InParanoid" id="Q8TKQ2"/>
<reference evidence="2 3" key="1">
    <citation type="journal article" date="2002" name="Genome Res.">
        <title>The genome of Methanosarcina acetivorans reveals extensive metabolic and physiological diversity.</title>
        <authorList>
            <person name="Galagan J.E."/>
            <person name="Nusbaum C."/>
            <person name="Roy A."/>
            <person name="Endrizzi M.G."/>
            <person name="Macdonald P."/>
            <person name="FitzHugh W."/>
            <person name="Calvo S."/>
            <person name="Engels R."/>
            <person name="Smirnov S."/>
            <person name="Atnoor D."/>
            <person name="Brown A."/>
            <person name="Allen N."/>
            <person name="Naylor J."/>
            <person name="Stange-Thomann N."/>
            <person name="DeArellano K."/>
            <person name="Johnson R."/>
            <person name="Linton L."/>
            <person name="McEwan P."/>
            <person name="McKernan K."/>
            <person name="Talamas J."/>
            <person name="Tirrell A."/>
            <person name="Ye W."/>
            <person name="Zimmer A."/>
            <person name="Barber R.D."/>
            <person name="Cann I."/>
            <person name="Graham D.E."/>
            <person name="Grahame D.A."/>
            <person name="Guss A."/>
            <person name="Hedderich R."/>
            <person name="Ingram-Smith C."/>
            <person name="Kuettner C.H."/>
            <person name="Krzycki J.A."/>
            <person name="Leigh J.A."/>
            <person name="Li W."/>
            <person name="Liu J."/>
            <person name="Mukhopadhyay B."/>
            <person name="Reeve J.N."/>
            <person name="Smith K."/>
            <person name="Springer T.A."/>
            <person name="Umayam L.A."/>
            <person name="White O."/>
            <person name="White R.H."/>
            <person name="de Macario E.C."/>
            <person name="Ferry J.G."/>
            <person name="Jarrell K.F."/>
            <person name="Jing H."/>
            <person name="Macario A.J.L."/>
            <person name="Paulsen I."/>
            <person name="Pritchett M."/>
            <person name="Sowers K.R."/>
            <person name="Swanson R.V."/>
            <person name="Zinder S.H."/>
            <person name="Lander E."/>
            <person name="Metcalf W.W."/>
            <person name="Birren B."/>
        </authorList>
    </citation>
    <scope>NUCLEOTIDE SEQUENCE [LARGE SCALE GENOMIC DNA]</scope>
    <source>
        <strain evidence="3">ATCC 35395 / DSM 2834 / JCM 12185 / C2A</strain>
    </source>
</reference>
<dbReference type="EnsemblBacteria" id="AAM06716">
    <property type="protein sequence ID" value="AAM06716"/>
    <property type="gene ID" value="MA_3347"/>
</dbReference>
<dbReference type="InterPro" id="IPR029063">
    <property type="entry name" value="SAM-dependent_MTases_sf"/>
</dbReference>
<dbReference type="Gene3D" id="3.40.50.150">
    <property type="entry name" value="Vaccinia Virus protein VP39"/>
    <property type="match status" value="1"/>
</dbReference>
<keyword evidence="3" id="KW-1185">Reference proteome</keyword>
<dbReference type="CDD" id="cd02440">
    <property type="entry name" value="AdoMet_MTases"/>
    <property type="match status" value="1"/>
</dbReference>
<dbReference type="NCBIfam" id="TIGR01444">
    <property type="entry name" value="fkbM_fam"/>
    <property type="match status" value="1"/>
</dbReference>
<accession>Q8TKQ2</accession>
<name>Q8TKQ2_METAC</name>
<dbReference type="InterPro" id="IPR006342">
    <property type="entry name" value="FkbM_mtfrase"/>
</dbReference>
<dbReference type="Proteomes" id="UP000002487">
    <property type="component" value="Chromosome"/>
</dbReference>
<dbReference type="InterPro" id="IPR050723">
    <property type="entry name" value="CFA/CMAS"/>
</dbReference>
<dbReference type="STRING" id="188937.MA_3347"/>
<evidence type="ECO:0000259" key="1">
    <source>
        <dbReference type="Pfam" id="PF13649"/>
    </source>
</evidence>
<dbReference type="InterPro" id="IPR041698">
    <property type="entry name" value="Methyltransf_25"/>
</dbReference>
<dbReference type="KEGG" id="mac:MA_3347"/>
<dbReference type="EMBL" id="AE010299">
    <property type="protein sequence ID" value="AAM06716.1"/>
    <property type="molecule type" value="Genomic_DNA"/>
</dbReference>
<sequence length="274" mass="32026">MKMKYDPGETWRSIYRENKRCDGFNNYYDDESASYQFSENPYVWKDGKERCRTIGMQNDWTALDIGAGAGSMTVPLAKICKRVTAVEPSKTMARILSSNLKKAGLDNVQIINSRWEDAPEEIERHDIIIAAYSLMIDDIEKAVLRMNSLARKKVYLYWFAGVPYWERHCLDLWSTIYGYEYTPSPKVDLIFAVLYKHGIYPDVVNLDSERPPYERVMTTEQAMDELKDSLHLKGNDEWDELLMRYIEDNYEKKEDGCWSRGGSSRMRISWSPQP</sequence>
<dbReference type="PANTHER" id="PTHR43667:SF2">
    <property type="entry name" value="FATTY ACID C-METHYL TRANSFERASE"/>
    <property type="match status" value="1"/>
</dbReference>
<dbReference type="Pfam" id="PF13649">
    <property type="entry name" value="Methyltransf_25"/>
    <property type="match status" value="1"/>
</dbReference>
<dbReference type="PhylomeDB" id="Q8TKQ2"/>
<dbReference type="HOGENOM" id="CLU_060275_1_0_2"/>
<evidence type="ECO:0000313" key="3">
    <source>
        <dbReference type="Proteomes" id="UP000002487"/>
    </source>
</evidence>
<protein>
    <submittedName>
        <fullName evidence="2">Ribosomal RNA adenine dimethylase</fullName>
    </submittedName>
</protein>